<dbReference type="SMART" id="SM00881">
    <property type="entry name" value="CoA_binding"/>
    <property type="match status" value="1"/>
</dbReference>
<dbReference type="PANTHER" id="PTHR33303:SF2">
    <property type="entry name" value="COA-BINDING DOMAIN-CONTAINING PROTEIN"/>
    <property type="match status" value="1"/>
</dbReference>
<dbReference type="Pfam" id="PF13380">
    <property type="entry name" value="CoA_binding_2"/>
    <property type="match status" value="1"/>
</dbReference>
<dbReference type="Gene3D" id="3.40.50.720">
    <property type="entry name" value="NAD(P)-binding Rossmann-like Domain"/>
    <property type="match status" value="1"/>
</dbReference>
<dbReference type="SUPFAM" id="SSF51735">
    <property type="entry name" value="NAD(P)-binding Rossmann-fold domains"/>
    <property type="match status" value="1"/>
</dbReference>
<sequence>MNHDTYPDYYIADILRATKTIALVGASPNAERPSYRVMAFLLRKGYKVYPVNPGQAGKEIQGQTVYASLADLPEPVDMIDVFRAAEALPALIAEILELEPLPKTIWGQLAVRDDTAAASAEARGINVVMDRCPAIEYPRLIG</sequence>
<dbReference type="RefSeq" id="WP_071831536.1">
    <property type="nucleotide sequence ID" value="NZ_LSRP01000035.1"/>
</dbReference>
<accession>A0A657M102</accession>
<dbReference type="Proteomes" id="UP000182661">
    <property type="component" value="Unassembled WGS sequence"/>
</dbReference>
<reference evidence="2 3" key="1">
    <citation type="submission" date="2016-02" db="EMBL/GenBank/DDBJ databases">
        <title>Genome sequencing of a beta-galactosidase producing bacteria Rhizobium sp. 59.</title>
        <authorList>
            <person name="Wang D."/>
            <person name="Kot W."/>
            <person name="Qin Y."/>
            <person name="Hansen L."/>
            <person name="Naqvi K."/>
            <person name="Rensing C."/>
        </authorList>
    </citation>
    <scope>NUCLEOTIDE SEQUENCE [LARGE SCALE GENOMIC DNA]</scope>
    <source>
        <strain evidence="2 3">59</strain>
    </source>
</reference>
<name>A0A657M102_9HYPH</name>
<feature type="domain" description="CoA-binding" evidence="1">
    <location>
        <begin position="14"/>
        <end position="111"/>
    </location>
</feature>
<dbReference type="OrthoDB" id="9804695at2"/>
<protein>
    <submittedName>
        <fullName evidence="2">CoA-binding protein</fullName>
    </submittedName>
</protein>
<proteinExistence type="predicted"/>
<dbReference type="PANTHER" id="PTHR33303">
    <property type="entry name" value="CYTOPLASMIC PROTEIN-RELATED"/>
    <property type="match status" value="1"/>
</dbReference>
<organism evidence="2 3">
    <name type="scientific">Pararhizobium antarcticum</name>
    <dbReference type="NCBI Taxonomy" id="1798805"/>
    <lineage>
        <taxon>Bacteria</taxon>
        <taxon>Pseudomonadati</taxon>
        <taxon>Pseudomonadota</taxon>
        <taxon>Alphaproteobacteria</taxon>
        <taxon>Hyphomicrobiales</taxon>
        <taxon>Rhizobiaceae</taxon>
        <taxon>Rhizobium/Agrobacterium group</taxon>
        <taxon>Pararhizobium</taxon>
    </lineage>
</organism>
<comment type="caution">
    <text evidence="2">The sequence shown here is derived from an EMBL/GenBank/DDBJ whole genome shotgun (WGS) entry which is preliminary data.</text>
</comment>
<evidence type="ECO:0000313" key="3">
    <source>
        <dbReference type="Proteomes" id="UP000182661"/>
    </source>
</evidence>
<dbReference type="AlphaFoldDB" id="A0A657M102"/>
<dbReference type="EMBL" id="LSRP01000035">
    <property type="protein sequence ID" value="OJG00179.1"/>
    <property type="molecule type" value="Genomic_DNA"/>
</dbReference>
<evidence type="ECO:0000313" key="2">
    <source>
        <dbReference type="EMBL" id="OJG00179.1"/>
    </source>
</evidence>
<gene>
    <name evidence="2" type="ORF">AX760_10635</name>
</gene>
<evidence type="ECO:0000259" key="1">
    <source>
        <dbReference type="SMART" id="SM00881"/>
    </source>
</evidence>
<keyword evidence="3" id="KW-1185">Reference proteome</keyword>
<dbReference type="InterPro" id="IPR036291">
    <property type="entry name" value="NAD(P)-bd_dom_sf"/>
</dbReference>
<dbReference type="InterPro" id="IPR003781">
    <property type="entry name" value="CoA-bd"/>
</dbReference>